<comment type="caution">
    <text evidence="3">The sequence shown here is derived from an EMBL/GenBank/DDBJ whole genome shotgun (WGS) entry which is preliminary data.</text>
</comment>
<dbReference type="Pfam" id="PF00293">
    <property type="entry name" value="NUDIX"/>
    <property type="match status" value="1"/>
</dbReference>
<protein>
    <recommendedName>
        <fullName evidence="2">Nudix hydrolase domain-containing protein</fullName>
    </recommendedName>
</protein>
<evidence type="ECO:0000259" key="2">
    <source>
        <dbReference type="PROSITE" id="PS51462"/>
    </source>
</evidence>
<dbReference type="PANTHER" id="PTHR11839">
    <property type="entry name" value="UDP/ADP-SUGAR PYROPHOSPHATASE"/>
    <property type="match status" value="1"/>
</dbReference>
<dbReference type="SUPFAM" id="SSF55811">
    <property type="entry name" value="Nudix"/>
    <property type="match status" value="1"/>
</dbReference>
<dbReference type="CDD" id="cd03424">
    <property type="entry name" value="NUDIX_ADPRase_Nudt5_UGPPase_Nudt14"/>
    <property type="match status" value="1"/>
</dbReference>
<organism evidence="3">
    <name type="scientific">bioreactor metagenome</name>
    <dbReference type="NCBI Taxonomy" id="1076179"/>
    <lineage>
        <taxon>unclassified sequences</taxon>
        <taxon>metagenomes</taxon>
        <taxon>ecological metagenomes</taxon>
    </lineage>
</organism>
<dbReference type="GO" id="GO:0006753">
    <property type="term" value="P:nucleoside phosphate metabolic process"/>
    <property type="evidence" value="ECO:0007669"/>
    <property type="project" value="TreeGrafter"/>
</dbReference>
<dbReference type="EMBL" id="VSSQ01010872">
    <property type="protein sequence ID" value="MPM45433.1"/>
    <property type="molecule type" value="Genomic_DNA"/>
</dbReference>
<sequence>MSKIKNITSLVETKFISLYNVKYLNKNNKEKNWTVASRKKKEVLEGIYLQNEKDKVDAVIICAYHKESEKLVIIKEFRVPINKHIYELPAGLVDGDDENFENAVIRELKEETGLDVTEIKKDLSCNQVYLSPGMTDESAAFVYCICEGEISSEFLEDDEDIEAVLVSKEEAKEIIKNNSTSLDIRAYLALQSFSILGEKMFI</sequence>
<gene>
    <name evidence="3" type="ORF">SDC9_92120</name>
</gene>
<reference evidence="3" key="1">
    <citation type="submission" date="2019-08" db="EMBL/GenBank/DDBJ databases">
        <authorList>
            <person name="Kucharzyk K."/>
            <person name="Murdoch R.W."/>
            <person name="Higgins S."/>
            <person name="Loffler F."/>
        </authorList>
    </citation>
    <scope>NUCLEOTIDE SEQUENCE</scope>
</reference>
<dbReference type="InterPro" id="IPR015797">
    <property type="entry name" value="NUDIX_hydrolase-like_dom_sf"/>
</dbReference>
<dbReference type="PROSITE" id="PS51462">
    <property type="entry name" value="NUDIX"/>
    <property type="match status" value="1"/>
</dbReference>
<dbReference type="AlphaFoldDB" id="A0A645A3K3"/>
<dbReference type="InterPro" id="IPR000086">
    <property type="entry name" value="NUDIX_hydrolase_dom"/>
</dbReference>
<accession>A0A645A3K3</accession>
<dbReference type="PANTHER" id="PTHR11839:SF1">
    <property type="entry name" value="ADP-SUGAR PYROPHOSPHATASE"/>
    <property type="match status" value="1"/>
</dbReference>
<feature type="domain" description="Nudix hydrolase" evidence="2">
    <location>
        <begin position="54"/>
        <end position="188"/>
    </location>
</feature>
<evidence type="ECO:0000313" key="3">
    <source>
        <dbReference type="EMBL" id="MPM45433.1"/>
    </source>
</evidence>
<dbReference type="Gene3D" id="3.90.79.10">
    <property type="entry name" value="Nucleoside Triphosphate Pyrophosphohydrolase"/>
    <property type="match status" value="1"/>
</dbReference>
<dbReference type="GO" id="GO:0019693">
    <property type="term" value="P:ribose phosphate metabolic process"/>
    <property type="evidence" value="ECO:0007669"/>
    <property type="project" value="TreeGrafter"/>
</dbReference>
<keyword evidence="1" id="KW-0378">Hydrolase</keyword>
<name>A0A645A3K3_9ZZZZ</name>
<proteinExistence type="predicted"/>
<evidence type="ECO:0000256" key="1">
    <source>
        <dbReference type="ARBA" id="ARBA00022801"/>
    </source>
</evidence>
<dbReference type="GO" id="GO:0016787">
    <property type="term" value="F:hydrolase activity"/>
    <property type="evidence" value="ECO:0007669"/>
    <property type="project" value="UniProtKB-KW"/>
</dbReference>